<dbReference type="RefSeq" id="WP_097543938.1">
    <property type="nucleotide sequence ID" value="NZ_NWSL01000014.1"/>
</dbReference>
<dbReference type="Gene3D" id="3.30.420.10">
    <property type="entry name" value="Ribonuclease H-like superfamily/Ribonuclease H"/>
    <property type="match status" value="1"/>
</dbReference>
<evidence type="ECO:0000259" key="1">
    <source>
        <dbReference type="PROSITE" id="PS50994"/>
    </source>
</evidence>
<dbReference type="InterPro" id="IPR036397">
    <property type="entry name" value="RNaseH_sf"/>
</dbReference>
<dbReference type="InterPro" id="IPR001584">
    <property type="entry name" value="Integrase_cat-core"/>
</dbReference>
<evidence type="ECO:0000313" key="2">
    <source>
        <dbReference type="EMBL" id="PDS49726.1"/>
    </source>
</evidence>
<dbReference type="Proteomes" id="UP000219972">
    <property type="component" value="Unassembled WGS sequence"/>
</dbReference>
<dbReference type="EMBL" id="NWSL01000014">
    <property type="protein sequence ID" value="PDS49726.1"/>
    <property type="molecule type" value="Genomic_DNA"/>
</dbReference>
<gene>
    <name evidence="2" type="ORF">CO662_21880</name>
</gene>
<accession>A0ABX4J5M9</accession>
<keyword evidence="3" id="KW-1185">Reference proteome</keyword>
<dbReference type="PROSITE" id="PS50994">
    <property type="entry name" value="INTEGRASE"/>
    <property type="match status" value="1"/>
</dbReference>
<feature type="domain" description="Integrase catalytic" evidence="1">
    <location>
        <begin position="303"/>
        <end position="521"/>
    </location>
</feature>
<comment type="caution">
    <text evidence="2">The sequence shown here is derived from an EMBL/GenBank/DDBJ whole genome shotgun (WGS) entry which is preliminary data.</text>
</comment>
<name>A0ABX4J5M9_9HYPH</name>
<dbReference type="InterPro" id="IPR012337">
    <property type="entry name" value="RNaseH-like_sf"/>
</dbReference>
<proteinExistence type="predicted"/>
<reference evidence="2 3" key="1">
    <citation type="submission" date="2017-09" db="EMBL/GenBank/DDBJ databases">
        <title>Comparative genomics of rhizobia isolated from Phaseolus vulgaris in China.</title>
        <authorList>
            <person name="Tong W."/>
        </authorList>
    </citation>
    <scope>NUCLEOTIDE SEQUENCE [LARGE SCALE GENOMIC DNA]</scope>
    <source>
        <strain evidence="2 3">Y27</strain>
    </source>
</reference>
<dbReference type="SUPFAM" id="SSF53098">
    <property type="entry name" value="Ribonuclease H-like"/>
    <property type="match status" value="1"/>
</dbReference>
<organism evidence="2 3">
    <name type="scientific">Rhizobium anhuiense</name>
    <dbReference type="NCBI Taxonomy" id="1184720"/>
    <lineage>
        <taxon>Bacteria</taxon>
        <taxon>Pseudomonadati</taxon>
        <taxon>Pseudomonadota</taxon>
        <taxon>Alphaproteobacteria</taxon>
        <taxon>Hyphomicrobiales</taxon>
        <taxon>Rhizobiaceae</taxon>
        <taxon>Rhizobium/Agrobacterium group</taxon>
        <taxon>Rhizobium</taxon>
    </lineage>
</organism>
<sequence length="753" mass="85231">MPNISSLLPIETITRLSDLDKIVINNVEYEWDSDVDGFRYFVRVSGAGRMVSYTIHDTEQMIEKGEMVVHEDYYSPKSGKRRGVVGHESLLAMRDDKVQEALRKERWVQLAIRAKNEGKFKNAGEDLPEAILKEYKKLIAAAMKRAGEKLQTTQVKGKKALPGDQAKPDGDYLLGEQPPLRTLNDWIAKYEAADFDISGLIDKRTGDKTPRFTPEERHLHARFVLKYASRTKPTVSHLHRRMVATFRRLNRERAAKGLEKLRPLGETSFRLKIRRLPSFFKKAGREGKKRALLYFNIVRAGADKGIPLLRVEADEWTVDLHTILEGTAVWDELTADERKALSTVRLFFSAVIDVATKCILSFRVFVNAANIESARTTLELTTRDKDFLAKAAGCKFPWEMKGKFRTIGIDNASWNKSNSLRGTLLDAGVTDVFPPARTPYLRGTIERFFRTIAFLGLQDFNGRTFSNVIEKGRAYDDHPAPTIRNDQLAKIFIRLIVDVYHNTPHSSLWGATPRQAWLELTRDKKVPPAPTGYLRRNIYGTPGVRAITNQGIVYEDIQFQSDEIQDIRRDDEHVMVHIRVDRYDLSEISVIWKDGFLRVPATIKSLKDVSIWQWRKAKERLRIHDKKNLDLVADDVADAIEWAAHEADVANAELELTSPVFTIPEYLYEDERIGRFVRIVDTSGYLSEKVRTQAPKMRSSSAALLGLSNVSSSAIIADAAASERAAAEIAARRAADAKASSIDASDDEFGIID</sequence>
<evidence type="ECO:0000313" key="3">
    <source>
        <dbReference type="Proteomes" id="UP000219972"/>
    </source>
</evidence>
<protein>
    <recommendedName>
        <fullName evidence="1">Integrase catalytic domain-containing protein</fullName>
    </recommendedName>
</protein>